<sequence>MHDQNIKGEKRMVIQEKKRNGRVSSFVLDTLHVIVGILIVILAVLAFLNPDENRILFPAIFLLAALLNFANGYDRFHNNRGKKKKRFAGAALMTAGVGLFLLCVVSALTIWWG</sequence>
<feature type="transmembrane region" description="Helical" evidence="1">
    <location>
        <begin position="90"/>
        <end position="112"/>
    </location>
</feature>
<name>A0ABC9U428_CLOSY</name>
<keyword evidence="1" id="KW-0472">Membrane</keyword>
<proteinExistence type="predicted"/>
<evidence type="ECO:0000256" key="1">
    <source>
        <dbReference type="SAM" id="Phobius"/>
    </source>
</evidence>
<dbReference type="EMBL" id="AWSU01000014">
    <property type="protein sequence ID" value="ERI80626.1"/>
    <property type="molecule type" value="Genomic_DNA"/>
</dbReference>
<dbReference type="AlphaFoldDB" id="A0ABC9U428"/>
<feature type="transmembrane region" description="Helical" evidence="1">
    <location>
        <begin position="26"/>
        <end position="48"/>
    </location>
</feature>
<keyword evidence="1" id="KW-1133">Transmembrane helix</keyword>
<dbReference type="Proteomes" id="UP000016491">
    <property type="component" value="Unassembled WGS sequence"/>
</dbReference>
<dbReference type="InterPro" id="IPR046577">
    <property type="entry name" value="DUF6637"/>
</dbReference>
<evidence type="ECO:0008006" key="4">
    <source>
        <dbReference type="Google" id="ProtNLM"/>
    </source>
</evidence>
<protein>
    <recommendedName>
        <fullName evidence="4">DUF202 domain-containing protein</fullName>
    </recommendedName>
</protein>
<comment type="caution">
    <text evidence="2">The sequence shown here is derived from an EMBL/GenBank/DDBJ whole genome shotgun (WGS) entry which is preliminary data.</text>
</comment>
<gene>
    <name evidence="2" type="ORF">CLOSYM_00160</name>
</gene>
<evidence type="ECO:0000313" key="3">
    <source>
        <dbReference type="Proteomes" id="UP000016491"/>
    </source>
</evidence>
<reference evidence="2 3" key="1">
    <citation type="submission" date="2013-07" db="EMBL/GenBank/DDBJ databases">
        <authorList>
            <person name="Weinstock G."/>
            <person name="Sodergren E."/>
            <person name="Wylie T."/>
            <person name="Fulton L."/>
            <person name="Fulton R."/>
            <person name="Fronick C."/>
            <person name="O'Laughlin M."/>
            <person name="Godfrey J."/>
            <person name="Miner T."/>
            <person name="Herter B."/>
            <person name="Appelbaum E."/>
            <person name="Cordes M."/>
            <person name="Lek S."/>
            <person name="Wollam A."/>
            <person name="Pepin K.H."/>
            <person name="Palsikar V.B."/>
            <person name="Mitreva M."/>
            <person name="Wilson R.K."/>
        </authorList>
    </citation>
    <scope>NUCLEOTIDE SEQUENCE [LARGE SCALE GENOMIC DNA]</scope>
    <source>
        <strain evidence="2 3">ATCC 14940</strain>
    </source>
</reference>
<evidence type="ECO:0000313" key="2">
    <source>
        <dbReference type="EMBL" id="ERI80626.1"/>
    </source>
</evidence>
<dbReference type="Pfam" id="PF20342">
    <property type="entry name" value="DUF6637"/>
    <property type="match status" value="1"/>
</dbReference>
<keyword evidence="1" id="KW-0812">Transmembrane</keyword>
<organism evidence="2 3">
    <name type="scientific">[Clostridium] symbiosum ATCC 14940</name>
    <dbReference type="NCBI Taxonomy" id="411472"/>
    <lineage>
        <taxon>Bacteria</taxon>
        <taxon>Bacillati</taxon>
        <taxon>Bacillota</taxon>
        <taxon>Clostridia</taxon>
        <taxon>Lachnospirales</taxon>
        <taxon>Lachnospiraceae</taxon>
        <taxon>Otoolea</taxon>
    </lineage>
</organism>
<feature type="transmembrane region" description="Helical" evidence="1">
    <location>
        <begin position="54"/>
        <end position="70"/>
    </location>
</feature>
<accession>A0ABC9U428</accession>